<organism evidence="1 2">
    <name type="scientific">Rhizobium loti</name>
    <name type="common">Mesorhizobium loti</name>
    <dbReference type="NCBI Taxonomy" id="381"/>
    <lineage>
        <taxon>Bacteria</taxon>
        <taxon>Pseudomonadati</taxon>
        <taxon>Pseudomonadota</taxon>
        <taxon>Alphaproteobacteria</taxon>
        <taxon>Hyphomicrobiales</taxon>
        <taxon>Phyllobacteriaceae</taxon>
        <taxon>Mesorhizobium</taxon>
    </lineage>
</organism>
<evidence type="ECO:0000313" key="2">
    <source>
        <dbReference type="Proteomes" id="UP000053176"/>
    </source>
</evidence>
<dbReference type="EMBL" id="LPWA01000107">
    <property type="protein sequence ID" value="KUM26343.1"/>
    <property type="molecule type" value="Genomic_DNA"/>
</dbReference>
<sequence length="572" mass="61819">MVVAPSASEITIRQTLDILDGPFRAVALGVAEDRYAFWLGSGISFGRVDGLKRIIPRVLEFLRQQIDVADGGCPFKEALDRALALAGLSREEWARVDFGSGFATWPDREAIVGRLTNNYARLLDITVPGKPDDYLLWEGVDVPTTFANPTTEPDVEHLCVAMLVLEGTASDIATANWDGLVEKAMNELTGNVPKLVVCVRSEDLRQAALVAQLIKFHGCAVLAVKDQPHYRPFLVGRFSQINRWAVAPENKAVIGRLTDIAVSKPTLMLGLSAQDSNIQALFASAEATMRWPWPGERPSFVFSGDKVGADQEALLKNVYPNDYTGATRTQINGQSLIKAYANPLLMALLLSVICHKMRAMVDLVEGTLSDHGKQVVKQGLIALRNQIASADNGSRLDFVKAFADQTSRTMTMFRDGSAGTVPRRYNPLTSVPLHHVAGDHNIPSSGLAEVAVVAGILGIGLESGAWTLEGVDPSDPTAGIVRVSTATASTKVVLAANGRAAVRLQQNGHIVDEEDAVLVYSAEKPPTMPRSPRSSPGRTGHLGLREVSIYDLLQRVIGAADLVQYFREEAAI</sequence>
<name>A0A124GGC6_RHILI</name>
<comment type="caution">
    <text evidence="1">The sequence shown here is derived from an EMBL/GenBank/DDBJ whole genome shotgun (WGS) entry which is preliminary data.</text>
</comment>
<accession>A0A124GGC6</accession>
<proteinExistence type="predicted"/>
<dbReference type="Pfam" id="PF13289">
    <property type="entry name" value="SIR2_2"/>
    <property type="match status" value="1"/>
</dbReference>
<dbReference type="OrthoDB" id="9148542at2"/>
<reference evidence="1 2" key="1">
    <citation type="submission" date="2015-12" db="EMBL/GenBank/DDBJ databases">
        <title>Draft genome sequence of Mesorhizobium sp. UFLA 01-765, a multitolerant efficient symbiont and plant-growth promoting strain isolated from Zn-mining soil using Leucaena leucocephala as a trap plant.</title>
        <authorList>
            <person name="Rangel W.M."/>
            <person name="Thijs S."/>
            <person name="Longatti S.M."/>
            <person name="Moreira F.M."/>
            <person name="Weyens N."/>
            <person name="Vangronsveld J."/>
            <person name="Van Hamme J.D."/>
            <person name="Bottos E.M."/>
            <person name="Rineau F."/>
        </authorList>
    </citation>
    <scope>NUCLEOTIDE SEQUENCE [LARGE SCALE GENOMIC DNA]</scope>
    <source>
        <strain evidence="1 2">UFLA 01-765</strain>
    </source>
</reference>
<evidence type="ECO:0000313" key="1">
    <source>
        <dbReference type="EMBL" id="KUM26343.1"/>
    </source>
</evidence>
<dbReference type="Proteomes" id="UP000053176">
    <property type="component" value="Unassembled WGS sequence"/>
</dbReference>
<gene>
    <name evidence="1" type="ORF">AU467_22675</name>
</gene>
<dbReference type="AlphaFoldDB" id="A0A124GGC6"/>
<protein>
    <submittedName>
        <fullName evidence="1">Uncharacterized protein</fullName>
    </submittedName>
</protein>